<dbReference type="Proteomes" id="UP001175226">
    <property type="component" value="Unassembled WGS sequence"/>
</dbReference>
<dbReference type="AlphaFoldDB" id="A0AA39JBE9"/>
<organism evidence="1 2">
    <name type="scientific">Armillaria borealis</name>
    <dbReference type="NCBI Taxonomy" id="47425"/>
    <lineage>
        <taxon>Eukaryota</taxon>
        <taxon>Fungi</taxon>
        <taxon>Dikarya</taxon>
        <taxon>Basidiomycota</taxon>
        <taxon>Agaricomycotina</taxon>
        <taxon>Agaricomycetes</taxon>
        <taxon>Agaricomycetidae</taxon>
        <taxon>Agaricales</taxon>
        <taxon>Marasmiineae</taxon>
        <taxon>Physalacriaceae</taxon>
        <taxon>Armillaria</taxon>
    </lineage>
</organism>
<evidence type="ECO:0000313" key="2">
    <source>
        <dbReference type="Proteomes" id="UP001175226"/>
    </source>
</evidence>
<sequence>QRSMIVPLFTETGIMPLAVHRRFILVLSNMRYLMSLDHGHFAQAAMFNNIDLFL</sequence>
<proteinExistence type="predicted"/>
<feature type="non-terminal residue" evidence="1">
    <location>
        <position position="1"/>
    </location>
</feature>
<dbReference type="EMBL" id="JAUEPT010000044">
    <property type="protein sequence ID" value="KAK0438249.1"/>
    <property type="molecule type" value="Genomic_DNA"/>
</dbReference>
<evidence type="ECO:0000313" key="1">
    <source>
        <dbReference type="EMBL" id="KAK0438249.1"/>
    </source>
</evidence>
<gene>
    <name evidence="1" type="ORF">EV421DRAFT_1714417</name>
</gene>
<name>A0AA39JBE9_9AGAR</name>
<protein>
    <submittedName>
        <fullName evidence="1">Uncharacterized protein</fullName>
    </submittedName>
</protein>
<accession>A0AA39JBE9</accession>
<reference evidence="1" key="1">
    <citation type="submission" date="2023-06" db="EMBL/GenBank/DDBJ databases">
        <authorList>
            <consortium name="Lawrence Berkeley National Laboratory"/>
            <person name="Ahrendt S."/>
            <person name="Sahu N."/>
            <person name="Indic B."/>
            <person name="Wong-Bajracharya J."/>
            <person name="Merenyi Z."/>
            <person name="Ke H.-M."/>
            <person name="Monk M."/>
            <person name="Kocsube S."/>
            <person name="Drula E."/>
            <person name="Lipzen A."/>
            <person name="Balint B."/>
            <person name="Henrissat B."/>
            <person name="Andreopoulos B."/>
            <person name="Martin F.M."/>
            <person name="Harder C.B."/>
            <person name="Rigling D."/>
            <person name="Ford K.L."/>
            <person name="Foster G.D."/>
            <person name="Pangilinan J."/>
            <person name="Papanicolaou A."/>
            <person name="Barry K."/>
            <person name="LaButti K."/>
            <person name="Viragh M."/>
            <person name="Koriabine M."/>
            <person name="Yan M."/>
            <person name="Riley R."/>
            <person name="Champramary S."/>
            <person name="Plett K.L."/>
            <person name="Tsai I.J."/>
            <person name="Slot J."/>
            <person name="Sipos G."/>
            <person name="Plett J."/>
            <person name="Nagy L.G."/>
            <person name="Grigoriev I.V."/>
        </authorList>
    </citation>
    <scope>NUCLEOTIDE SEQUENCE</scope>
    <source>
        <strain evidence="1">FPL87.14</strain>
    </source>
</reference>
<comment type="caution">
    <text evidence="1">The sequence shown here is derived from an EMBL/GenBank/DDBJ whole genome shotgun (WGS) entry which is preliminary data.</text>
</comment>
<keyword evidence="2" id="KW-1185">Reference proteome</keyword>